<sequence length="150" mass="17473">MKEKTPDLRNIAESLFIVNRHAKTAPDPRQLYELKKQTVSKLIQEKKAKKIGLHYSDRPRLSQQHSILLIEVAGYYFHIPAEKKDFQELKHLGKVDTTYRNPKPKLSLSKSKRILQQYLGKQINTAPRPSAYGSMLGNQQVVPWNQRVRR</sequence>
<dbReference type="OrthoDB" id="2360869at2"/>
<protein>
    <submittedName>
        <fullName evidence="1">YkyB-like protein</fullName>
    </submittedName>
</protein>
<dbReference type="InterPro" id="IPR025552">
    <property type="entry name" value="YkyB"/>
</dbReference>
<dbReference type="Pfam" id="PF14177">
    <property type="entry name" value="YkyB"/>
    <property type="match status" value="1"/>
</dbReference>
<reference evidence="2" key="1">
    <citation type="submission" date="2017-01" db="EMBL/GenBank/DDBJ databases">
        <authorList>
            <person name="Varghese N."/>
            <person name="Submissions S."/>
        </authorList>
    </citation>
    <scope>NUCLEOTIDE SEQUENCE [LARGE SCALE GENOMIC DNA]</scope>
    <source>
        <strain evidence="2">DSM 23127</strain>
    </source>
</reference>
<keyword evidence="2" id="KW-1185">Reference proteome</keyword>
<name>A0A1N7IMC8_9BACI</name>
<dbReference type="EMBL" id="FTOC01000001">
    <property type="protein sequence ID" value="SIS38229.1"/>
    <property type="molecule type" value="Genomic_DNA"/>
</dbReference>
<organism evidence="1 2">
    <name type="scientific">Salimicrobium flavidum</name>
    <dbReference type="NCBI Taxonomy" id="570947"/>
    <lineage>
        <taxon>Bacteria</taxon>
        <taxon>Bacillati</taxon>
        <taxon>Bacillota</taxon>
        <taxon>Bacilli</taxon>
        <taxon>Bacillales</taxon>
        <taxon>Bacillaceae</taxon>
        <taxon>Salimicrobium</taxon>
    </lineage>
</organism>
<dbReference type="RefSeq" id="WP_076556807.1">
    <property type="nucleotide sequence ID" value="NZ_FTOC01000001.1"/>
</dbReference>
<evidence type="ECO:0000313" key="1">
    <source>
        <dbReference type="EMBL" id="SIS38229.1"/>
    </source>
</evidence>
<dbReference type="AlphaFoldDB" id="A0A1N7IMC8"/>
<dbReference type="Proteomes" id="UP000187608">
    <property type="component" value="Unassembled WGS sequence"/>
</dbReference>
<dbReference type="STRING" id="570947.SAMN05421687_101556"/>
<proteinExistence type="predicted"/>
<evidence type="ECO:0000313" key="2">
    <source>
        <dbReference type="Proteomes" id="UP000187608"/>
    </source>
</evidence>
<gene>
    <name evidence="1" type="ORF">SAMN05421687_101556</name>
</gene>
<accession>A0A1N7IMC8</accession>